<reference evidence="1 2" key="1">
    <citation type="submission" date="2016-12" db="EMBL/GenBank/DDBJ databases">
        <title>The genomes of Aspergillus section Nigri reveals drivers in fungal speciation.</title>
        <authorList>
            <consortium name="DOE Joint Genome Institute"/>
            <person name="Vesth T.C."/>
            <person name="Nybo J."/>
            <person name="Theobald S."/>
            <person name="Brandl J."/>
            <person name="Frisvad J.C."/>
            <person name="Nielsen K.F."/>
            <person name="Lyhne E.K."/>
            <person name="Kogle M.E."/>
            <person name="Kuo A."/>
            <person name="Riley R."/>
            <person name="Clum A."/>
            <person name="Nolan M."/>
            <person name="Lipzen A."/>
            <person name="Salamov A."/>
            <person name="Henrissat B."/>
            <person name="Wiebenga A."/>
            <person name="De Vries R.P."/>
            <person name="Grigoriev I.V."/>
            <person name="Mortensen U.H."/>
            <person name="Andersen M.R."/>
            <person name="Baker S.E."/>
        </authorList>
    </citation>
    <scope>NUCLEOTIDE SEQUENCE [LARGE SCALE GENOMIC DNA]</scope>
    <source>
        <strain evidence="1 2">IBT 23096</strain>
    </source>
</reference>
<dbReference type="EMBL" id="MSFO01000010">
    <property type="protein sequence ID" value="PLB43583.1"/>
    <property type="molecule type" value="Genomic_DNA"/>
</dbReference>
<organism evidence="1 2">
    <name type="scientific">Aspergillus steynii IBT 23096</name>
    <dbReference type="NCBI Taxonomy" id="1392250"/>
    <lineage>
        <taxon>Eukaryota</taxon>
        <taxon>Fungi</taxon>
        <taxon>Dikarya</taxon>
        <taxon>Ascomycota</taxon>
        <taxon>Pezizomycotina</taxon>
        <taxon>Eurotiomycetes</taxon>
        <taxon>Eurotiomycetidae</taxon>
        <taxon>Eurotiales</taxon>
        <taxon>Aspergillaceae</taxon>
        <taxon>Aspergillus</taxon>
        <taxon>Aspergillus subgen. Circumdati</taxon>
    </lineage>
</organism>
<gene>
    <name evidence="1" type="ORF">P170DRAFT_57226</name>
</gene>
<evidence type="ECO:0000313" key="2">
    <source>
        <dbReference type="Proteomes" id="UP000234275"/>
    </source>
</evidence>
<comment type="caution">
    <text evidence="1">The sequence shown here is derived from an EMBL/GenBank/DDBJ whole genome shotgun (WGS) entry which is preliminary data.</text>
</comment>
<name>A0A2I2FSH3_9EURO</name>
<proteinExistence type="predicted"/>
<accession>A0A2I2FSH3</accession>
<dbReference type="Proteomes" id="UP000234275">
    <property type="component" value="Unassembled WGS sequence"/>
</dbReference>
<dbReference type="AlphaFoldDB" id="A0A2I2FSH3"/>
<dbReference type="GeneID" id="36562984"/>
<evidence type="ECO:0000313" key="1">
    <source>
        <dbReference type="EMBL" id="PLB43583.1"/>
    </source>
</evidence>
<keyword evidence="2" id="KW-1185">Reference proteome</keyword>
<protein>
    <submittedName>
        <fullName evidence="1">Uncharacterized protein</fullName>
    </submittedName>
</protein>
<dbReference type="RefSeq" id="XP_024698885.1">
    <property type="nucleotide sequence ID" value="XM_024855278.1"/>
</dbReference>
<sequence>MSNNTMFYPSFLVTAVVCSICIHTPFSSTPHSPSLIPSGMPFFPATLYNHVLCDVFLSVSSDSTR</sequence>
<dbReference type="VEuPathDB" id="FungiDB:P170DRAFT_57226"/>